<dbReference type="Proteomes" id="UP000246058">
    <property type="component" value="Chromosome"/>
</dbReference>
<dbReference type="AlphaFoldDB" id="A0A2U8VVE3"/>
<name>A0A2U8VVE3_9HYPH</name>
<evidence type="ECO:0000313" key="1">
    <source>
        <dbReference type="EMBL" id="AWN37675.1"/>
    </source>
</evidence>
<dbReference type="Gene3D" id="3.40.50.1010">
    <property type="entry name" value="5'-nuclease"/>
    <property type="match status" value="1"/>
</dbReference>
<protein>
    <submittedName>
        <fullName evidence="1">Uncharacterized protein</fullName>
    </submittedName>
</protein>
<dbReference type="OrthoDB" id="5458135at2"/>
<dbReference type="SUPFAM" id="SSF88723">
    <property type="entry name" value="PIN domain-like"/>
    <property type="match status" value="1"/>
</dbReference>
<evidence type="ECO:0000313" key="2">
    <source>
        <dbReference type="Proteomes" id="UP000246058"/>
    </source>
</evidence>
<gene>
    <name evidence="1" type="ORF">DK427_19700</name>
</gene>
<keyword evidence="2" id="KW-1185">Reference proteome</keyword>
<dbReference type="RefSeq" id="WP_109952741.1">
    <property type="nucleotide sequence ID" value="NZ_CP029551.1"/>
</dbReference>
<sequence length="99" mass="11121">MILIDNDVLSQLNRPRPDPSVKAWFAGLRPYEFGIAGVTVFEQFRGIALVRGRNATLAHTLSLWWEGFLATLAPEQLIAAHVDVLREQAELYAHPRAEP</sequence>
<dbReference type="KEGG" id="meti:DK427_19700"/>
<organism evidence="1 2">
    <name type="scientific">Methylobacterium radiodurans</name>
    <dbReference type="NCBI Taxonomy" id="2202828"/>
    <lineage>
        <taxon>Bacteria</taxon>
        <taxon>Pseudomonadati</taxon>
        <taxon>Pseudomonadota</taxon>
        <taxon>Alphaproteobacteria</taxon>
        <taxon>Hyphomicrobiales</taxon>
        <taxon>Methylobacteriaceae</taxon>
        <taxon>Methylobacterium</taxon>
    </lineage>
</organism>
<accession>A0A2U8VVE3</accession>
<proteinExistence type="predicted"/>
<dbReference type="EMBL" id="CP029551">
    <property type="protein sequence ID" value="AWN37675.1"/>
    <property type="molecule type" value="Genomic_DNA"/>
</dbReference>
<reference evidence="1 2" key="1">
    <citation type="submission" date="2018-05" db="EMBL/GenBank/DDBJ databases">
        <title>Complete Genome Sequence of Methylobacterium sp. 17Sr1-43.</title>
        <authorList>
            <person name="Srinivasan S."/>
        </authorList>
    </citation>
    <scope>NUCLEOTIDE SEQUENCE [LARGE SCALE GENOMIC DNA]</scope>
    <source>
        <strain evidence="1 2">17Sr1-43</strain>
    </source>
</reference>
<dbReference type="InterPro" id="IPR029060">
    <property type="entry name" value="PIN-like_dom_sf"/>
</dbReference>